<sequence length="174" mass="19496">MFAAIRAEVNGWARSLKRWRRPRRLLLVMVLALPLIGLLRQWLCYIEVEGEISALSSAQLLQVGEARVRLNEVVITNQPASAREARRYLQAQLLGQSVRCRGCRRGESTVISGWCELPDGTRVERLLVEAGFARDCPAASGGQHAAFETAAAESIPLPDRCRPWMRRGPRPPIR</sequence>
<feature type="transmembrane region" description="Helical" evidence="1">
    <location>
        <begin position="25"/>
        <end position="43"/>
    </location>
</feature>
<evidence type="ECO:0008006" key="4">
    <source>
        <dbReference type="Google" id="ProtNLM"/>
    </source>
</evidence>
<organism evidence="2 3">
    <name type="scientific">Lamprobacter modestohalophilus</name>
    <dbReference type="NCBI Taxonomy" id="1064514"/>
    <lineage>
        <taxon>Bacteria</taxon>
        <taxon>Pseudomonadati</taxon>
        <taxon>Pseudomonadota</taxon>
        <taxon>Gammaproteobacteria</taxon>
        <taxon>Chromatiales</taxon>
        <taxon>Chromatiaceae</taxon>
        <taxon>Lamprobacter</taxon>
    </lineage>
</organism>
<evidence type="ECO:0000313" key="2">
    <source>
        <dbReference type="EMBL" id="MBK1617362.1"/>
    </source>
</evidence>
<keyword evidence="3" id="KW-1185">Reference proteome</keyword>
<gene>
    <name evidence="2" type="ORF">CKO42_02610</name>
</gene>
<dbReference type="SUPFAM" id="SSF50199">
    <property type="entry name" value="Staphylococcal nuclease"/>
    <property type="match status" value="1"/>
</dbReference>
<evidence type="ECO:0000256" key="1">
    <source>
        <dbReference type="SAM" id="Phobius"/>
    </source>
</evidence>
<evidence type="ECO:0000313" key="3">
    <source>
        <dbReference type="Proteomes" id="UP001138768"/>
    </source>
</evidence>
<comment type="caution">
    <text evidence="2">The sequence shown here is derived from an EMBL/GenBank/DDBJ whole genome shotgun (WGS) entry which is preliminary data.</text>
</comment>
<dbReference type="Proteomes" id="UP001138768">
    <property type="component" value="Unassembled WGS sequence"/>
</dbReference>
<dbReference type="RefSeq" id="WP_200238238.1">
    <property type="nucleotide sequence ID" value="NZ_NRRY01000003.1"/>
</dbReference>
<keyword evidence="1" id="KW-1133">Transmembrane helix</keyword>
<dbReference type="EMBL" id="NRRY01000003">
    <property type="protein sequence ID" value="MBK1617362.1"/>
    <property type="molecule type" value="Genomic_DNA"/>
</dbReference>
<reference evidence="2 3" key="1">
    <citation type="journal article" date="2020" name="Microorganisms">
        <title>Osmotic Adaptation and Compatible Solute Biosynthesis of Phototrophic Bacteria as Revealed from Genome Analyses.</title>
        <authorList>
            <person name="Imhoff J.F."/>
            <person name="Rahn T."/>
            <person name="Kunzel S."/>
            <person name="Keller A."/>
            <person name="Neulinger S.C."/>
        </authorList>
    </citation>
    <scope>NUCLEOTIDE SEQUENCE [LARGE SCALE GENOMIC DNA]</scope>
    <source>
        <strain evidence="2 3">DSM 25653</strain>
    </source>
</reference>
<protein>
    <recommendedName>
        <fullName evidence="4">TNase-like domain-containing protein</fullName>
    </recommendedName>
</protein>
<name>A0A9X0W5T5_9GAMM</name>
<accession>A0A9X0W5T5</accession>
<dbReference type="InterPro" id="IPR035437">
    <property type="entry name" value="SNase_OB-fold_sf"/>
</dbReference>
<keyword evidence="1" id="KW-0812">Transmembrane</keyword>
<proteinExistence type="predicted"/>
<keyword evidence="1" id="KW-0472">Membrane</keyword>
<dbReference type="AlphaFoldDB" id="A0A9X0W5T5"/>